<name>A0A074TJ83_9RHOB</name>
<comment type="caution">
    <text evidence="2">The sequence shown here is derived from an EMBL/GenBank/DDBJ whole genome shotgun (WGS) entry which is preliminary data.</text>
</comment>
<dbReference type="EMBL" id="JHEH01000001">
    <property type="protein sequence ID" value="KEP71699.1"/>
    <property type="molecule type" value="Genomic_DNA"/>
</dbReference>
<evidence type="ECO:0000259" key="1">
    <source>
        <dbReference type="Pfam" id="PF13403"/>
    </source>
</evidence>
<dbReference type="InterPro" id="IPR028992">
    <property type="entry name" value="Hedgehog/Intein_dom"/>
</dbReference>
<keyword evidence="3" id="KW-1185">Reference proteome</keyword>
<accession>A0A074TJ83</accession>
<dbReference type="eggNOG" id="COG2931">
    <property type="taxonomic scope" value="Bacteria"/>
</dbReference>
<protein>
    <recommendedName>
        <fullName evidence="1">Hedgehog/Intein (Hint) domain-containing protein</fullName>
    </recommendedName>
</protein>
<dbReference type="STRING" id="1185766.SAMN05216224_10596"/>
<dbReference type="Proteomes" id="UP000027725">
    <property type="component" value="Unassembled WGS sequence"/>
</dbReference>
<organism evidence="2 3">
    <name type="scientific">Thioclava dalianensis</name>
    <dbReference type="NCBI Taxonomy" id="1185766"/>
    <lineage>
        <taxon>Bacteria</taxon>
        <taxon>Pseudomonadati</taxon>
        <taxon>Pseudomonadota</taxon>
        <taxon>Alphaproteobacteria</taxon>
        <taxon>Rhodobacterales</taxon>
        <taxon>Paracoccaceae</taxon>
        <taxon>Thioclava</taxon>
    </lineage>
</organism>
<gene>
    <name evidence="2" type="ORF">DL1_01450</name>
</gene>
<reference evidence="2 3" key="1">
    <citation type="submission" date="2014-03" db="EMBL/GenBank/DDBJ databases">
        <title>The draft genome sequence of Thioclava dalianensis DLFJ1-1.</title>
        <authorList>
            <person name="Lai Q."/>
            <person name="Shao Z."/>
        </authorList>
    </citation>
    <scope>NUCLEOTIDE SEQUENCE [LARGE SCALE GENOMIC DNA]</scope>
    <source>
        <strain evidence="2 3">DLFJ1-1</strain>
    </source>
</reference>
<evidence type="ECO:0000313" key="2">
    <source>
        <dbReference type="EMBL" id="KEP71699.1"/>
    </source>
</evidence>
<dbReference type="AlphaFoldDB" id="A0A074TJ83"/>
<sequence>MQELIERDHTRDMACHAVQGVVSQGARIYTLDGVLPVEFLGPGDRIVTRSGARVLRELRYVDYVGPLIHVAPGALGHDRPGAPLLMHPEARLLLRDWRCEVIYGAKEALVQASALVDGQYVTSMQGRARLFHLTFDTPEVITVDGVEVAMAPETVRV</sequence>
<dbReference type="Pfam" id="PF13403">
    <property type="entry name" value="Hint_2"/>
    <property type="match status" value="1"/>
</dbReference>
<proteinExistence type="predicted"/>
<feature type="domain" description="Hedgehog/Intein (Hint)" evidence="1">
    <location>
        <begin position="24"/>
        <end position="147"/>
    </location>
</feature>
<evidence type="ECO:0000313" key="3">
    <source>
        <dbReference type="Proteomes" id="UP000027725"/>
    </source>
</evidence>